<organism evidence="4 5">
    <name type="scientific">Saccharibacillus brassicae</name>
    <dbReference type="NCBI Taxonomy" id="2583377"/>
    <lineage>
        <taxon>Bacteria</taxon>
        <taxon>Bacillati</taxon>
        <taxon>Bacillota</taxon>
        <taxon>Bacilli</taxon>
        <taxon>Bacillales</taxon>
        <taxon>Paenibacillaceae</taxon>
        <taxon>Saccharibacillus</taxon>
    </lineage>
</organism>
<dbReference type="InterPro" id="IPR050640">
    <property type="entry name" value="Bact_2-comp_sensor_kinase"/>
</dbReference>
<dbReference type="Pfam" id="PF06580">
    <property type="entry name" value="His_kinase"/>
    <property type="match status" value="1"/>
</dbReference>
<sequence>MRVNPFKTFRIDVVFFFGFAVIVVGFVGLIVLFSYVNGSREIASNTSYYQQKLLVELHKKLNTYLQDIEQSSNTAALNFSDDRDDLLTGSPYERLRSQTEIRQQLNNYVFSMSALQSIHVYSDLKPSYNIQDYVQFLSLEQLEQEEWYDELRQSDDVWLGERSIRTNDGEQPVIGFARRVYNQFNRASAVIVFNVSAPVFQSLITTEDQRSSLALFDETGRLITHSGSDDFFIRSEQEIKNQLMSQEAGAKRAGDEFVVWSSSPDSKWSLVEITSWKQITAANLKQTQVILTMGLITIVLLLLLTVFLSRQFIKPVSLLLRAMSAFSLTHKTALPQDYRNEFGELFQGYEDLTLRIEQLYGRLDEQHKKRRASEMKTLQMMINPHFLYNSLDQVNWMAIEADQPRISRMLSHLAQFFRLALSNSDSLVTLSEELAHIESYLAFQQIRWEERLRYRFEIEEAATGLYVPKILLQPFIENAFIHGFHGRQEALLVIRAEIRENRLKITIKDDGSGLAAGWQQQRSAKGGYGLRNVRERIEALFGEAFGFTLNASPEGGTEALLTLPLLPTNTFDQTDKGGSEDVENSNRR</sequence>
<keyword evidence="4" id="KW-0418">Kinase</keyword>
<dbReference type="PANTHER" id="PTHR34220">
    <property type="entry name" value="SENSOR HISTIDINE KINASE YPDA"/>
    <property type="match status" value="1"/>
</dbReference>
<dbReference type="InterPro" id="IPR003594">
    <property type="entry name" value="HATPase_dom"/>
</dbReference>
<keyword evidence="1" id="KW-0472">Membrane</keyword>
<dbReference type="Proteomes" id="UP000316968">
    <property type="component" value="Chromosome"/>
</dbReference>
<dbReference type="OrthoDB" id="2499756at2"/>
<dbReference type="EMBL" id="CP041217">
    <property type="protein sequence ID" value="QDH21974.1"/>
    <property type="molecule type" value="Genomic_DNA"/>
</dbReference>
<evidence type="ECO:0000313" key="4">
    <source>
        <dbReference type="EMBL" id="QDH21974.1"/>
    </source>
</evidence>
<dbReference type="AlphaFoldDB" id="A0A4Y6UXW3"/>
<gene>
    <name evidence="4" type="ORF">FFV09_14680</name>
</gene>
<keyword evidence="1" id="KW-0812">Transmembrane</keyword>
<dbReference type="Gene3D" id="3.30.565.10">
    <property type="entry name" value="Histidine kinase-like ATPase, C-terminal domain"/>
    <property type="match status" value="1"/>
</dbReference>
<keyword evidence="4" id="KW-0808">Transferase</keyword>
<dbReference type="GO" id="GO:0016020">
    <property type="term" value="C:membrane"/>
    <property type="evidence" value="ECO:0007669"/>
    <property type="project" value="InterPro"/>
</dbReference>
<accession>A0A4Y6UXW3</accession>
<dbReference type="RefSeq" id="WP_141448518.1">
    <property type="nucleotide sequence ID" value="NZ_CP041217.1"/>
</dbReference>
<reference evidence="4 5" key="1">
    <citation type="submission" date="2019-06" db="EMBL/GenBank/DDBJ databases">
        <title>Saccharibacillus brassicae sp. nov., an endophytic bacterium isolated from Chinese cabbage seeds (Brassica pekinensis).</title>
        <authorList>
            <person name="Jiang L."/>
            <person name="Lee J."/>
            <person name="Kim S.W."/>
        </authorList>
    </citation>
    <scope>NUCLEOTIDE SEQUENCE [LARGE SCALE GENOMIC DNA]</scope>
    <source>
        <strain evidence="5">KCTC 43072 / ATSA2</strain>
    </source>
</reference>
<keyword evidence="5" id="KW-1185">Reference proteome</keyword>
<dbReference type="Pfam" id="PF02518">
    <property type="entry name" value="HATPase_c"/>
    <property type="match status" value="1"/>
</dbReference>
<evidence type="ECO:0000256" key="1">
    <source>
        <dbReference type="SAM" id="Phobius"/>
    </source>
</evidence>
<dbReference type="SUPFAM" id="SSF55874">
    <property type="entry name" value="ATPase domain of HSP90 chaperone/DNA topoisomerase II/histidine kinase"/>
    <property type="match status" value="1"/>
</dbReference>
<dbReference type="PANTHER" id="PTHR34220:SF7">
    <property type="entry name" value="SENSOR HISTIDINE KINASE YPDA"/>
    <property type="match status" value="1"/>
</dbReference>
<dbReference type="InterPro" id="IPR010559">
    <property type="entry name" value="Sig_transdc_His_kin_internal"/>
</dbReference>
<dbReference type="Gene3D" id="6.10.340.10">
    <property type="match status" value="1"/>
</dbReference>
<protein>
    <submittedName>
        <fullName evidence="4">Sensor histidine kinase</fullName>
    </submittedName>
</protein>
<dbReference type="KEGG" id="saca:FFV09_14680"/>
<feature type="transmembrane region" description="Helical" evidence="1">
    <location>
        <begin position="289"/>
        <end position="308"/>
    </location>
</feature>
<evidence type="ECO:0000259" key="2">
    <source>
        <dbReference type="Pfam" id="PF02518"/>
    </source>
</evidence>
<evidence type="ECO:0000259" key="3">
    <source>
        <dbReference type="Pfam" id="PF06580"/>
    </source>
</evidence>
<feature type="domain" description="Histidine kinase/HSP90-like ATPase" evidence="2">
    <location>
        <begin position="471"/>
        <end position="565"/>
    </location>
</feature>
<keyword evidence="1" id="KW-1133">Transmembrane helix</keyword>
<feature type="transmembrane region" description="Helical" evidence="1">
    <location>
        <begin position="12"/>
        <end position="36"/>
    </location>
</feature>
<dbReference type="InterPro" id="IPR036890">
    <property type="entry name" value="HATPase_C_sf"/>
</dbReference>
<feature type="domain" description="Signal transduction histidine kinase internal region" evidence="3">
    <location>
        <begin position="374"/>
        <end position="452"/>
    </location>
</feature>
<name>A0A4Y6UXW3_SACBS</name>
<evidence type="ECO:0000313" key="5">
    <source>
        <dbReference type="Proteomes" id="UP000316968"/>
    </source>
</evidence>
<dbReference type="GO" id="GO:0000155">
    <property type="term" value="F:phosphorelay sensor kinase activity"/>
    <property type="evidence" value="ECO:0007669"/>
    <property type="project" value="InterPro"/>
</dbReference>
<proteinExistence type="predicted"/>